<dbReference type="GO" id="GO:0000820">
    <property type="term" value="P:regulation of glutamine family amino acid metabolic process"/>
    <property type="evidence" value="ECO:0007669"/>
    <property type="project" value="TreeGrafter"/>
</dbReference>
<gene>
    <name evidence="6" type="ORF">S01H1_18322</name>
</gene>
<feature type="domain" description="PII-uridylyltransferase/Glutamine-synthetase adenylyltransferase" evidence="5">
    <location>
        <begin position="7"/>
        <end position="151"/>
    </location>
</feature>
<evidence type="ECO:0000256" key="1">
    <source>
        <dbReference type="ARBA" id="ARBA00022679"/>
    </source>
</evidence>
<feature type="non-terminal residue" evidence="6">
    <location>
        <position position="330"/>
    </location>
</feature>
<evidence type="ECO:0000256" key="4">
    <source>
        <dbReference type="ARBA" id="ARBA00023268"/>
    </source>
</evidence>
<accession>X0SF20</accession>
<feature type="non-terminal residue" evidence="6">
    <location>
        <position position="1"/>
    </location>
</feature>
<reference evidence="6" key="1">
    <citation type="journal article" date="2014" name="Front. Microbiol.">
        <title>High frequency of phylogenetically diverse reductive dehalogenase-homologous genes in deep subseafloor sedimentary metagenomes.</title>
        <authorList>
            <person name="Kawai M."/>
            <person name="Futagami T."/>
            <person name="Toyoda A."/>
            <person name="Takaki Y."/>
            <person name="Nishi S."/>
            <person name="Hori S."/>
            <person name="Arai W."/>
            <person name="Tsubouchi T."/>
            <person name="Morono Y."/>
            <person name="Uchiyama I."/>
            <person name="Ito T."/>
            <person name="Fujiyama A."/>
            <person name="Inagaki F."/>
            <person name="Takami H."/>
        </authorList>
    </citation>
    <scope>NUCLEOTIDE SEQUENCE</scope>
    <source>
        <strain evidence="6">Expedition CK06-06</strain>
    </source>
</reference>
<dbReference type="GO" id="GO:0008882">
    <property type="term" value="F:[glutamate-ammonia-ligase] adenylyltransferase activity"/>
    <property type="evidence" value="ECO:0007669"/>
    <property type="project" value="InterPro"/>
</dbReference>
<evidence type="ECO:0000256" key="3">
    <source>
        <dbReference type="ARBA" id="ARBA00022842"/>
    </source>
</evidence>
<dbReference type="PANTHER" id="PTHR30621:SF0">
    <property type="entry name" value="BIFUNCTIONAL GLUTAMINE SYNTHETASE ADENYLYLTRANSFERASE_ADENYLYL-REMOVING ENZYME"/>
    <property type="match status" value="1"/>
</dbReference>
<keyword evidence="2" id="KW-0548">Nucleotidyltransferase</keyword>
<proteinExistence type="predicted"/>
<dbReference type="InterPro" id="IPR023057">
    <property type="entry name" value="GlnE"/>
</dbReference>
<sequence>IELKALRSARQKQLDRRTKHGELNAKFSPGALVDLEYTVLLLQIMYGADHPELRTPRIREALDKLEEAGILAGQEAERIKTAYRFFRRLINSLRMLRGSARDLFLPQISSEEYVHLARRMGYEAGKELTPGQQLHLEFETHTASIRAFVEQHMGRESLPGPAVGNIADLILSESIPTVLKQKILSKAGFRQPERAYVNLQSLAGSDSRRSHFAKLAVLAADLLQHQPDPDMALNNWERFIRSLNEPDKHFQMLLSQPRRLEILLSIFAGSQFLSDTLILNPEFFEWVTLPEHLHRIRDREEMKSFFLKLSKKSSTHLLWLNLLRRYRRRE</sequence>
<organism evidence="6">
    <name type="scientific">marine sediment metagenome</name>
    <dbReference type="NCBI Taxonomy" id="412755"/>
    <lineage>
        <taxon>unclassified sequences</taxon>
        <taxon>metagenomes</taxon>
        <taxon>ecological metagenomes</taxon>
    </lineage>
</organism>
<keyword evidence="3" id="KW-0460">Magnesium</keyword>
<name>X0SF20_9ZZZZ</name>
<dbReference type="Pfam" id="PF08335">
    <property type="entry name" value="GlnD_UR_UTase"/>
    <property type="match status" value="1"/>
</dbReference>
<dbReference type="SUPFAM" id="SSF81593">
    <property type="entry name" value="Nucleotidyltransferase substrate binding subunit/domain"/>
    <property type="match status" value="1"/>
</dbReference>
<dbReference type="GO" id="GO:0005829">
    <property type="term" value="C:cytosol"/>
    <property type="evidence" value="ECO:0007669"/>
    <property type="project" value="TreeGrafter"/>
</dbReference>
<protein>
    <recommendedName>
        <fullName evidence="5">PII-uridylyltransferase/Glutamine-synthetase adenylyltransferase domain-containing protein</fullName>
    </recommendedName>
</protein>
<evidence type="ECO:0000256" key="2">
    <source>
        <dbReference type="ARBA" id="ARBA00022695"/>
    </source>
</evidence>
<evidence type="ECO:0000259" key="5">
    <source>
        <dbReference type="Pfam" id="PF08335"/>
    </source>
</evidence>
<dbReference type="EMBL" id="BARS01009790">
    <property type="protein sequence ID" value="GAF79604.1"/>
    <property type="molecule type" value="Genomic_DNA"/>
</dbReference>
<dbReference type="InterPro" id="IPR043519">
    <property type="entry name" value="NT_sf"/>
</dbReference>
<dbReference type="Gene3D" id="1.20.120.330">
    <property type="entry name" value="Nucleotidyltransferases domain 2"/>
    <property type="match status" value="1"/>
</dbReference>
<dbReference type="InterPro" id="IPR013546">
    <property type="entry name" value="PII_UdlTrfase/GS_AdlTrfase"/>
</dbReference>
<keyword evidence="1" id="KW-0808">Transferase</keyword>
<keyword evidence="4" id="KW-0511">Multifunctional enzyme</keyword>
<comment type="caution">
    <text evidence="6">The sequence shown here is derived from an EMBL/GenBank/DDBJ whole genome shotgun (WGS) entry which is preliminary data.</text>
</comment>
<evidence type="ECO:0000313" key="6">
    <source>
        <dbReference type="EMBL" id="GAF79604.1"/>
    </source>
</evidence>
<dbReference type="AlphaFoldDB" id="X0SF20"/>
<dbReference type="SUPFAM" id="SSF81301">
    <property type="entry name" value="Nucleotidyltransferase"/>
    <property type="match status" value="1"/>
</dbReference>
<dbReference type="PANTHER" id="PTHR30621">
    <property type="entry name" value="GLUTAMINE SYNTHETASE ADENYLYLTRANSFERASE"/>
    <property type="match status" value="1"/>
</dbReference>